<dbReference type="InterPro" id="IPR036020">
    <property type="entry name" value="WW_dom_sf"/>
</dbReference>
<accession>A0A9P0CJG2</accession>
<feature type="domain" description="WW" evidence="2">
    <location>
        <begin position="28"/>
        <end position="61"/>
    </location>
</feature>
<evidence type="ECO:0000313" key="4">
    <source>
        <dbReference type="Proteomes" id="UP001153636"/>
    </source>
</evidence>
<dbReference type="InterPro" id="IPR001202">
    <property type="entry name" value="WW_dom"/>
</dbReference>
<dbReference type="Proteomes" id="UP001153636">
    <property type="component" value="Chromosome 11"/>
</dbReference>
<feature type="region of interest" description="Disordered" evidence="1">
    <location>
        <begin position="1"/>
        <end position="30"/>
    </location>
</feature>
<protein>
    <recommendedName>
        <fullName evidence="2">WW domain-containing protein</fullName>
    </recommendedName>
</protein>
<reference evidence="3" key="1">
    <citation type="submission" date="2022-01" db="EMBL/GenBank/DDBJ databases">
        <authorList>
            <person name="King R."/>
        </authorList>
    </citation>
    <scope>NUCLEOTIDE SEQUENCE</scope>
</reference>
<dbReference type="SMART" id="SM00456">
    <property type="entry name" value="WW"/>
    <property type="match status" value="2"/>
</dbReference>
<name>A0A9P0CJG2_9CUCU</name>
<dbReference type="Gene3D" id="2.20.70.10">
    <property type="match status" value="2"/>
</dbReference>
<organism evidence="3 4">
    <name type="scientific">Psylliodes chrysocephalus</name>
    <dbReference type="NCBI Taxonomy" id="3402493"/>
    <lineage>
        <taxon>Eukaryota</taxon>
        <taxon>Metazoa</taxon>
        <taxon>Ecdysozoa</taxon>
        <taxon>Arthropoda</taxon>
        <taxon>Hexapoda</taxon>
        <taxon>Insecta</taxon>
        <taxon>Pterygota</taxon>
        <taxon>Neoptera</taxon>
        <taxon>Endopterygota</taxon>
        <taxon>Coleoptera</taxon>
        <taxon>Polyphaga</taxon>
        <taxon>Cucujiformia</taxon>
        <taxon>Chrysomeloidea</taxon>
        <taxon>Chrysomelidae</taxon>
        <taxon>Galerucinae</taxon>
        <taxon>Alticini</taxon>
        <taxon>Psylliodes</taxon>
    </lineage>
</organism>
<feature type="compositionally biased region" description="Pro residues" evidence="1">
    <location>
        <begin position="17"/>
        <end position="26"/>
    </location>
</feature>
<dbReference type="CDD" id="cd00201">
    <property type="entry name" value="WW"/>
    <property type="match status" value="2"/>
</dbReference>
<dbReference type="EMBL" id="OV651823">
    <property type="protein sequence ID" value="CAH1101203.1"/>
    <property type="molecule type" value="Genomic_DNA"/>
</dbReference>
<evidence type="ECO:0000313" key="3">
    <source>
        <dbReference type="EMBL" id="CAH1101203.1"/>
    </source>
</evidence>
<dbReference type="PANTHER" id="PTHR46697">
    <property type="entry name" value="FORMIN-BINDING PROTEIN 4"/>
    <property type="match status" value="1"/>
</dbReference>
<feature type="domain" description="WW" evidence="2">
    <location>
        <begin position="444"/>
        <end position="477"/>
    </location>
</feature>
<gene>
    <name evidence="3" type="ORF">PSYICH_LOCUS2704</name>
</gene>
<dbReference type="SUPFAM" id="SSF51045">
    <property type="entry name" value="WW domain"/>
    <property type="match status" value="2"/>
</dbReference>
<sequence>MDDKVNDFLNEINEIAPAPPQRPPPPKPEDQVWKQCYDELTGYAYYWNKKTDKVTWNPPEPLFNKGTSKPQVAKKNMYIPTLFPGVNSSRTKDIPKDIKIYSIGDGINKLPKKEPLKRPFKKESDSEDEKITLISSYGTDSESEDECIEEKKTKIEVKPSSVIPESPNLDEDNIDILAKIHKRAQELKTLGGDIPAEVKDVVESSKTALLKCKKTITGVSLVAGYSDSDEENEEIKAVLQSKDEQSQISHSTLFPITKPININDFKSPEKIENNTNVNNCDSFDNKAFQRKRRIGIALVNTTKKHSEIDNEEDVRKGLGFEQNENSNKPKDNIYQGLRIGGIAFEKSETLNPVNTTDEQKSASRLKENEDDVKNLEAINDMYSTLREKLTFLNEGRPDISPVQLMLIQAETLFMAMNDGALKLSYLQKWLKETCSELIKLEKEATPAGWMLQWDKTHKRYFYQNLTTGESKWEYPQPELSTCDDAMDISTTPPHIDTEVTNPMSPPLPPTIRSPTPPPPPIISNINPEVNFKVLDVPLPKKSVPQKSLLDSNTQPLPPGVDRHEIHTFTQPKEPEISDPLNSALDSFYSDIAAISSPPPTLPHNEDPILETNSTEIKTDMLKKKKKTKVKLAPGLVMKKKGVSKLVEKWKNLEY</sequence>
<dbReference type="OrthoDB" id="2444812at2759"/>
<keyword evidence="4" id="KW-1185">Reference proteome</keyword>
<dbReference type="InterPro" id="IPR053076">
    <property type="entry name" value="WW_domain_protein"/>
</dbReference>
<evidence type="ECO:0000256" key="1">
    <source>
        <dbReference type="SAM" id="MobiDB-lite"/>
    </source>
</evidence>
<dbReference type="AlphaFoldDB" id="A0A9P0CJG2"/>
<proteinExistence type="predicted"/>
<dbReference type="PANTHER" id="PTHR46697:SF1">
    <property type="entry name" value="FORMIN-BINDING PROTEIN 4"/>
    <property type="match status" value="1"/>
</dbReference>
<evidence type="ECO:0000259" key="2">
    <source>
        <dbReference type="SMART" id="SM00456"/>
    </source>
</evidence>